<dbReference type="FunFam" id="3.60.21.10:FF:000020">
    <property type="entry name" value="NT5E isoform 4"/>
    <property type="match status" value="1"/>
</dbReference>
<feature type="domain" description="Calcineurin-like phosphoesterase" evidence="11">
    <location>
        <begin position="8"/>
        <end position="140"/>
    </location>
</feature>
<dbReference type="GO" id="GO:0046872">
    <property type="term" value="F:metal ion binding"/>
    <property type="evidence" value="ECO:0007669"/>
    <property type="project" value="UniProtKB-KW"/>
</dbReference>
<evidence type="ECO:0000313" key="13">
    <source>
        <dbReference type="EMBL" id="EMP42602.1"/>
    </source>
</evidence>
<dbReference type="PANTHER" id="PTHR11575:SF24">
    <property type="entry name" value="5'-NUCLEOTIDASE"/>
    <property type="match status" value="1"/>
</dbReference>
<keyword evidence="4" id="KW-0479">Metal-binding</keyword>
<dbReference type="eggNOG" id="KOG4419">
    <property type="taxonomic scope" value="Eukaryota"/>
</dbReference>
<keyword evidence="6 9" id="KW-0547">Nucleotide-binding</keyword>
<feature type="region of interest" description="Disordered" evidence="10">
    <location>
        <begin position="251"/>
        <end position="282"/>
    </location>
</feature>
<feature type="domain" description="5'-Nucleotidase C-terminal" evidence="12">
    <location>
        <begin position="314"/>
        <end position="437"/>
    </location>
</feature>
<evidence type="ECO:0000313" key="14">
    <source>
        <dbReference type="Proteomes" id="UP000031443"/>
    </source>
</evidence>
<dbReference type="InterPro" id="IPR006179">
    <property type="entry name" value="5_nucleotidase/apyrase"/>
</dbReference>
<dbReference type="Gene3D" id="3.90.780.10">
    <property type="entry name" value="5'-Nucleotidase, C-terminal domain"/>
    <property type="match status" value="1"/>
</dbReference>
<dbReference type="GO" id="GO:0008253">
    <property type="term" value="F:5'-nucleotidase activity"/>
    <property type="evidence" value="ECO:0007669"/>
    <property type="project" value="UniProtKB-EC"/>
</dbReference>
<dbReference type="PROSITE" id="PS00786">
    <property type="entry name" value="5_NUCLEOTIDASE_2"/>
    <property type="match status" value="1"/>
</dbReference>
<evidence type="ECO:0000259" key="12">
    <source>
        <dbReference type="Pfam" id="PF02872"/>
    </source>
</evidence>
<evidence type="ECO:0000256" key="10">
    <source>
        <dbReference type="SAM" id="MobiDB-lite"/>
    </source>
</evidence>
<dbReference type="SUPFAM" id="SSF55816">
    <property type="entry name" value="5'-nucleotidase (syn. UDP-sugar hydrolase), C-terminal domain"/>
    <property type="match status" value="1"/>
</dbReference>
<feature type="region of interest" description="Disordered" evidence="10">
    <location>
        <begin position="430"/>
        <end position="471"/>
    </location>
</feature>
<dbReference type="InterPro" id="IPR029052">
    <property type="entry name" value="Metallo-depent_PP-like"/>
</dbReference>
<dbReference type="Pfam" id="PF02872">
    <property type="entry name" value="5_nucleotid_C"/>
    <property type="match status" value="1"/>
</dbReference>
<evidence type="ECO:0000256" key="1">
    <source>
        <dbReference type="ARBA" id="ARBA00000815"/>
    </source>
</evidence>
<evidence type="ECO:0000256" key="4">
    <source>
        <dbReference type="ARBA" id="ARBA00022723"/>
    </source>
</evidence>
<accession>M7CMV6</accession>
<dbReference type="PANTHER" id="PTHR11575">
    <property type="entry name" value="5'-NUCLEOTIDASE-RELATED"/>
    <property type="match status" value="1"/>
</dbReference>
<dbReference type="Pfam" id="PF00149">
    <property type="entry name" value="Metallophos"/>
    <property type="match status" value="1"/>
</dbReference>
<keyword evidence="7 9" id="KW-0378">Hydrolase</keyword>
<dbReference type="EMBL" id="KB469743">
    <property type="protein sequence ID" value="EMP42602.1"/>
    <property type="molecule type" value="Genomic_DNA"/>
</dbReference>
<name>M7CMV6_CHEMY</name>
<dbReference type="SUPFAM" id="SSF56300">
    <property type="entry name" value="Metallo-dependent phosphatases"/>
    <property type="match status" value="1"/>
</dbReference>
<dbReference type="GO" id="GO:0000166">
    <property type="term" value="F:nucleotide binding"/>
    <property type="evidence" value="ECO:0007669"/>
    <property type="project" value="UniProtKB-KW"/>
</dbReference>
<evidence type="ECO:0000256" key="3">
    <source>
        <dbReference type="ARBA" id="ARBA00012643"/>
    </source>
</evidence>
<keyword evidence="14" id="KW-1185">Reference proteome</keyword>
<evidence type="ECO:0000256" key="6">
    <source>
        <dbReference type="ARBA" id="ARBA00022741"/>
    </source>
</evidence>
<dbReference type="InterPro" id="IPR004843">
    <property type="entry name" value="Calcineurin-like_PHP"/>
</dbReference>
<dbReference type="InterPro" id="IPR008334">
    <property type="entry name" value="5'-Nucleotdase_C"/>
</dbReference>
<dbReference type="Proteomes" id="UP000031443">
    <property type="component" value="Unassembled WGS sequence"/>
</dbReference>
<dbReference type="STRING" id="8469.M7CMV6"/>
<keyword evidence="5" id="KW-0732">Signal</keyword>
<sequence>MNFLGYDAMALGNHEFDNGLDGLLDPLLKNVNFSILSANIQASKSVASRITGYFQPYKILQVGSEKIGVVGYTTKETSFLSNPGTDIYFEDEIEALQPHVDKLTKLGVNKIIALGHSGFTVDQMIAQKVRGVDVVIGGHTNTFLYTGPPPSSEIPAGNYPFLVESDDGRQVPVVQAYAFGKYLGYLNVTFDDQGKVISTSGNPILLNSSIPEDLVLSKRQAIIFSCPALNLDSSTHPGADVQEMAPMDVVEVEEEEKAPPPVQASSSSSLDGPVAGPSNPLLPDDFRAHQELLKRVAANLGLDIKELTESVHSLIDILAAATPSRVALPVNEIYNNLKHRDENTWNHVSMCIMNGGGIRSPIDERNNNGTITMEDLLAVLPFGGTFDLMELKGSTLKEAFEHSVRRHGQGTGELLQLSPALPDTELRVRPADRVPTLPQGAVTPLQKSPEHLGREKDATQPAQEVEKSSNS</sequence>
<comment type="catalytic activity">
    <reaction evidence="1">
        <text>a ribonucleoside 5'-phosphate + H2O = a ribonucleoside + phosphate</text>
        <dbReference type="Rhea" id="RHEA:12484"/>
        <dbReference type="ChEBI" id="CHEBI:15377"/>
        <dbReference type="ChEBI" id="CHEBI:18254"/>
        <dbReference type="ChEBI" id="CHEBI:43474"/>
        <dbReference type="ChEBI" id="CHEBI:58043"/>
        <dbReference type="EC" id="3.1.3.5"/>
    </reaction>
</comment>
<evidence type="ECO:0000256" key="7">
    <source>
        <dbReference type="ARBA" id="ARBA00022801"/>
    </source>
</evidence>
<organism evidence="13 14">
    <name type="scientific">Chelonia mydas</name>
    <name type="common">Green sea-turtle</name>
    <name type="synonym">Chelonia agassizi</name>
    <dbReference type="NCBI Taxonomy" id="8469"/>
    <lineage>
        <taxon>Eukaryota</taxon>
        <taxon>Metazoa</taxon>
        <taxon>Chordata</taxon>
        <taxon>Craniata</taxon>
        <taxon>Vertebrata</taxon>
        <taxon>Euteleostomi</taxon>
        <taxon>Archelosauria</taxon>
        <taxon>Testudinata</taxon>
        <taxon>Testudines</taxon>
        <taxon>Cryptodira</taxon>
        <taxon>Durocryptodira</taxon>
        <taxon>Americhelydia</taxon>
        <taxon>Chelonioidea</taxon>
        <taxon>Cheloniidae</taxon>
        <taxon>Chelonia</taxon>
    </lineage>
</organism>
<dbReference type="InterPro" id="IPR006146">
    <property type="entry name" value="5'-Nucleotdase_CS"/>
</dbReference>
<evidence type="ECO:0000256" key="5">
    <source>
        <dbReference type="ARBA" id="ARBA00022729"/>
    </source>
</evidence>
<evidence type="ECO:0000256" key="9">
    <source>
        <dbReference type="RuleBase" id="RU362119"/>
    </source>
</evidence>
<reference evidence="14" key="1">
    <citation type="journal article" date="2013" name="Nat. Genet.">
        <title>The draft genomes of soft-shell turtle and green sea turtle yield insights into the development and evolution of the turtle-specific body plan.</title>
        <authorList>
            <person name="Wang Z."/>
            <person name="Pascual-Anaya J."/>
            <person name="Zadissa A."/>
            <person name="Li W."/>
            <person name="Niimura Y."/>
            <person name="Huang Z."/>
            <person name="Li C."/>
            <person name="White S."/>
            <person name="Xiong Z."/>
            <person name="Fang D."/>
            <person name="Wang B."/>
            <person name="Ming Y."/>
            <person name="Chen Y."/>
            <person name="Zheng Y."/>
            <person name="Kuraku S."/>
            <person name="Pignatelli M."/>
            <person name="Herrero J."/>
            <person name="Beal K."/>
            <person name="Nozawa M."/>
            <person name="Li Q."/>
            <person name="Wang J."/>
            <person name="Zhang H."/>
            <person name="Yu L."/>
            <person name="Shigenobu S."/>
            <person name="Wang J."/>
            <person name="Liu J."/>
            <person name="Flicek P."/>
            <person name="Searle S."/>
            <person name="Wang J."/>
            <person name="Kuratani S."/>
            <person name="Yin Y."/>
            <person name="Aken B."/>
            <person name="Zhang G."/>
            <person name="Irie N."/>
        </authorList>
    </citation>
    <scope>NUCLEOTIDE SEQUENCE [LARGE SCALE GENOMIC DNA]</scope>
</reference>
<dbReference type="AlphaFoldDB" id="M7CMV6"/>
<dbReference type="InterPro" id="IPR036907">
    <property type="entry name" value="5'-Nucleotdase_C_sf"/>
</dbReference>
<evidence type="ECO:0000256" key="8">
    <source>
        <dbReference type="ARBA" id="ARBA00029793"/>
    </source>
</evidence>
<protein>
    <recommendedName>
        <fullName evidence="3">5'-nucleotidase</fullName>
        <ecNumber evidence="3">3.1.3.5</ecNumber>
    </recommendedName>
    <alternativeName>
        <fullName evidence="8">Ecto-5'-nucleotidase</fullName>
    </alternativeName>
</protein>
<gene>
    <name evidence="13" type="ORF">UY3_00067</name>
</gene>
<evidence type="ECO:0000256" key="2">
    <source>
        <dbReference type="ARBA" id="ARBA00006654"/>
    </source>
</evidence>
<dbReference type="GO" id="GO:0005886">
    <property type="term" value="C:plasma membrane"/>
    <property type="evidence" value="ECO:0007669"/>
    <property type="project" value="TreeGrafter"/>
</dbReference>
<evidence type="ECO:0000259" key="11">
    <source>
        <dbReference type="Pfam" id="PF00149"/>
    </source>
</evidence>
<dbReference type="GO" id="GO:0006196">
    <property type="term" value="P:AMP catabolic process"/>
    <property type="evidence" value="ECO:0007669"/>
    <property type="project" value="TreeGrafter"/>
</dbReference>
<comment type="similarity">
    <text evidence="2 9">Belongs to the 5'-nucleotidase family.</text>
</comment>
<dbReference type="EC" id="3.1.3.5" evidence="3"/>
<dbReference type="PRINTS" id="PR01607">
    <property type="entry name" value="APYRASEFAMLY"/>
</dbReference>
<feature type="compositionally biased region" description="Basic and acidic residues" evidence="10">
    <location>
        <begin position="448"/>
        <end position="471"/>
    </location>
</feature>
<dbReference type="Gene3D" id="3.60.21.10">
    <property type="match status" value="1"/>
</dbReference>
<proteinExistence type="inferred from homology"/>